<keyword evidence="4" id="KW-1185">Reference proteome</keyword>
<sequence>METESPKFVLGFLSYATPRISGATCPSSSFLLKQVHTPKKQLFHSSHSSKLRLVFFGKGYHRKYKRANISRCCQNNGHSPTFIDWSTLSYQQRCHNTVEVKEVNSVTCFLLCFIVLCESVWIALLLKRKLVASYCAVVVQLIFSLFILYFRTKVPKREDEFEKILRASDMSSRKMELLEPIFSASQTAKQSMSFITNRAREWFRDESTNSRVPENHDSYNERITENLSPSIYATSREEWEESEEEFFGEEEDAPVESVLENPSNEPILIRKEGSTYSKVFSSTKSASQTHMDPKDSSPRVPYNNRKQECRNSKEDIASAVATWESDENISISPPNLLHSFATLFSVVFRHIMTIFQVLIMIARDIWFRSNPRFKTRAWVYPAVVSNKETILAFNRSWSKVSSQFGYFPEDKYSCDDSSDAVEIDSESVSVKESFITLVQDVWKGWRGKSMQFDFWKHISEPFQDSKR</sequence>
<feature type="transmembrane region" description="Helical" evidence="2">
    <location>
        <begin position="103"/>
        <end position="124"/>
    </location>
</feature>
<gene>
    <name evidence="3" type="ORF">GpartN1_g5108.t1</name>
</gene>
<keyword evidence="2" id="KW-0472">Membrane</keyword>
<feature type="transmembrane region" description="Helical" evidence="2">
    <location>
        <begin position="131"/>
        <end position="150"/>
    </location>
</feature>
<keyword evidence="2" id="KW-0812">Transmembrane</keyword>
<feature type="compositionally biased region" description="Polar residues" evidence="1">
    <location>
        <begin position="280"/>
        <end position="290"/>
    </location>
</feature>
<name>A0A9C7Q187_9RHOD</name>
<reference evidence="3" key="2">
    <citation type="submission" date="2022-01" db="EMBL/GenBank/DDBJ databases">
        <authorList>
            <person name="Hirooka S."/>
            <person name="Miyagishima S.Y."/>
        </authorList>
    </citation>
    <scope>NUCLEOTIDE SEQUENCE</scope>
    <source>
        <strain evidence="3">NBRC 102759</strain>
    </source>
</reference>
<protein>
    <submittedName>
        <fullName evidence="3">Uncharacterized protein</fullName>
    </submittedName>
</protein>
<evidence type="ECO:0000256" key="1">
    <source>
        <dbReference type="SAM" id="MobiDB-lite"/>
    </source>
</evidence>
<feature type="region of interest" description="Disordered" evidence="1">
    <location>
        <begin position="280"/>
        <end position="305"/>
    </location>
</feature>
<feature type="transmembrane region" description="Helical" evidence="2">
    <location>
        <begin position="340"/>
        <end position="362"/>
    </location>
</feature>
<reference evidence="3" key="1">
    <citation type="journal article" date="2022" name="Proc. Natl. Acad. Sci. U.S.A.">
        <title>Life cycle and functional genomics of the unicellular red alga Galdieria for elucidating algal and plant evolution and industrial use.</title>
        <authorList>
            <person name="Hirooka S."/>
            <person name="Itabashi T."/>
            <person name="Ichinose T.M."/>
            <person name="Onuma R."/>
            <person name="Fujiwara T."/>
            <person name="Yamashita S."/>
            <person name="Jong L.W."/>
            <person name="Tomita R."/>
            <person name="Iwane A.H."/>
            <person name="Miyagishima S.Y."/>
        </authorList>
    </citation>
    <scope>NUCLEOTIDE SEQUENCE</scope>
    <source>
        <strain evidence="3">NBRC 102759</strain>
    </source>
</reference>
<keyword evidence="2" id="KW-1133">Transmembrane helix</keyword>
<comment type="caution">
    <text evidence="3">The sequence shown here is derived from an EMBL/GenBank/DDBJ whole genome shotgun (WGS) entry which is preliminary data.</text>
</comment>
<dbReference type="EMBL" id="BQMJ01000042">
    <property type="protein sequence ID" value="GJQ13317.1"/>
    <property type="molecule type" value="Genomic_DNA"/>
</dbReference>
<dbReference type="Proteomes" id="UP001061958">
    <property type="component" value="Unassembled WGS sequence"/>
</dbReference>
<proteinExistence type="predicted"/>
<evidence type="ECO:0000256" key="2">
    <source>
        <dbReference type="SAM" id="Phobius"/>
    </source>
</evidence>
<evidence type="ECO:0000313" key="3">
    <source>
        <dbReference type="EMBL" id="GJQ13317.1"/>
    </source>
</evidence>
<dbReference type="OrthoDB" id="10409371at2759"/>
<organism evidence="3 4">
    <name type="scientific">Galdieria partita</name>
    <dbReference type="NCBI Taxonomy" id="83374"/>
    <lineage>
        <taxon>Eukaryota</taxon>
        <taxon>Rhodophyta</taxon>
        <taxon>Bangiophyceae</taxon>
        <taxon>Galdieriales</taxon>
        <taxon>Galdieriaceae</taxon>
        <taxon>Galdieria</taxon>
    </lineage>
</organism>
<accession>A0A9C7Q187</accession>
<evidence type="ECO:0000313" key="4">
    <source>
        <dbReference type="Proteomes" id="UP001061958"/>
    </source>
</evidence>
<dbReference type="AlphaFoldDB" id="A0A9C7Q187"/>